<keyword evidence="3" id="KW-1185">Reference proteome</keyword>
<feature type="chain" id="PRO_5026940979" description="DUF1579 domain-containing protein" evidence="1">
    <location>
        <begin position="25"/>
        <end position="177"/>
    </location>
</feature>
<gene>
    <name evidence="2" type="ORF">GTQ38_18640</name>
</gene>
<keyword evidence="1" id="KW-0732">Signal</keyword>
<dbReference type="AlphaFoldDB" id="A0A6L9EH78"/>
<dbReference type="RefSeq" id="WP_161437064.1">
    <property type="nucleotide sequence ID" value="NZ_WXYO01000008.1"/>
</dbReference>
<evidence type="ECO:0000313" key="3">
    <source>
        <dbReference type="Proteomes" id="UP000475249"/>
    </source>
</evidence>
<evidence type="ECO:0008006" key="4">
    <source>
        <dbReference type="Google" id="ProtNLM"/>
    </source>
</evidence>
<evidence type="ECO:0000313" key="2">
    <source>
        <dbReference type="EMBL" id="NAS14035.1"/>
    </source>
</evidence>
<protein>
    <recommendedName>
        <fullName evidence="4">DUF1579 domain-containing protein</fullName>
    </recommendedName>
</protein>
<dbReference type="Proteomes" id="UP000475249">
    <property type="component" value="Unassembled WGS sequence"/>
</dbReference>
<comment type="caution">
    <text evidence="2">The sequence shown here is derived from an EMBL/GenBank/DDBJ whole genome shotgun (WGS) entry which is preliminary data.</text>
</comment>
<reference evidence="2 3" key="1">
    <citation type="submission" date="2020-01" db="EMBL/GenBank/DDBJ databases">
        <title>Bacteria diversity of Porities sp.</title>
        <authorList>
            <person name="Wang G."/>
        </authorList>
    </citation>
    <scope>NUCLEOTIDE SEQUENCE [LARGE SCALE GENOMIC DNA]</scope>
    <source>
        <strain evidence="2 3">R33</strain>
    </source>
</reference>
<organism evidence="2 3">
    <name type="scientific">Poritiphilus flavus</name>
    <dbReference type="NCBI Taxonomy" id="2697053"/>
    <lineage>
        <taxon>Bacteria</taxon>
        <taxon>Pseudomonadati</taxon>
        <taxon>Bacteroidota</taxon>
        <taxon>Flavobacteriia</taxon>
        <taxon>Flavobacteriales</taxon>
        <taxon>Flavobacteriaceae</taxon>
        <taxon>Poritiphilus</taxon>
    </lineage>
</organism>
<accession>A0A6L9EH78</accession>
<name>A0A6L9EH78_9FLAO</name>
<sequence length="177" mass="21345">MKKSKLLKVLGLTIVLSLSQGIAAQDAGIKDLDFLIGTWETREDNVEEGWWETSTREINYALKENYIEIRANSIDSNGREREYFWYINYNKKTKRFEMVSMFSNWYQSQFDILEWNRKERKLTIRNEPDSEKEFRIRFGEMVFNESFDEYTWKGENKYGDPNKPSIWRYVETGVRIK</sequence>
<feature type="signal peptide" evidence="1">
    <location>
        <begin position="1"/>
        <end position="24"/>
    </location>
</feature>
<dbReference type="EMBL" id="WXYO01000008">
    <property type="protein sequence ID" value="NAS14035.1"/>
    <property type="molecule type" value="Genomic_DNA"/>
</dbReference>
<proteinExistence type="predicted"/>
<evidence type="ECO:0000256" key="1">
    <source>
        <dbReference type="SAM" id="SignalP"/>
    </source>
</evidence>